<evidence type="ECO:0000256" key="4">
    <source>
        <dbReference type="ARBA" id="ARBA00023235"/>
    </source>
</evidence>
<gene>
    <name evidence="5" type="primary">truB</name>
    <name evidence="7" type="ORF">C7B64_16505</name>
</gene>
<comment type="similarity">
    <text evidence="2 5">Belongs to the pseudouridine synthase TruB family. Type 1 subfamily.</text>
</comment>
<reference evidence="7 8" key="1">
    <citation type="submission" date="2018-02" db="EMBL/GenBank/DDBJ databases">
        <authorList>
            <person name="Cohen D.B."/>
            <person name="Kent A.D."/>
        </authorList>
    </citation>
    <scope>NUCLEOTIDE SEQUENCE [LARGE SCALE GENOMIC DNA]</scope>
    <source>
        <strain evidence="7 8">CCAP 1448/3</strain>
    </source>
</reference>
<evidence type="ECO:0000313" key="7">
    <source>
        <dbReference type="EMBL" id="PSB01790.1"/>
    </source>
</evidence>
<comment type="catalytic activity">
    <reaction evidence="1 5">
        <text>uridine(55) in tRNA = pseudouridine(55) in tRNA</text>
        <dbReference type="Rhea" id="RHEA:42532"/>
        <dbReference type="Rhea" id="RHEA-COMP:10101"/>
        <dbReference type="Rhea" id="RHEA-COMP:10102"/>
        <dbReference type="ChEBI" id="CHEBI:65314"/>
        <dbReference type="ChEBI" id="CHEBI:65315"/>
        <dbReference type="EC" id="5.4.99.25"/>
    </reaction>
</comment>
<dbReference type="Gene3D" id="3.30.2350.10">
    <property type="entry name" value="Pseudouridine synthase"/>
    <property type="match status" value="1"/>
</dbReference>
<organism evidence="7 8">
    <name type="scientific">Merismopedia glauca CCAP 1448/3</name>
    <dbReference type="NCBI Taxonomy" id="1296344"/>
    <lineage>
        <taxon>Bacteria</taxon>
        <taxon>Bacillati</taxon>
        <taxon>Cyanobacteriota</taxon>
        <taxon>Cyanophyceae</taxon>
        <taxon>Synechococcales</taxon>
        <taxon>Merismopediaceae</taxon>
        <taxon>Merismopedia</taxon>
    </lineage>
</organism>
<dbReference type="InterPro" id="IPR020103">
    <property type="entry name" value="PsdUridine_synth_cat_dom_sf"/>
</dbReference>
<protein>
    <recommendedName>
        <fullName evidence="5">tRNA pseudouridine synthase B</fullName>
        <ecNumber evidence="5">5.4.99.25</ecNumber>
    </recommendedName>
    <alternativeName>
        <fullName evidence="5">tRNA pseudouridine(55) synthase</fullName>
        <shortName evidence="5">Psi55 synthase</shortName>
    </alternativeName>
    <alternativeName>
        <fullName evidence="5">tRNA pseudouridylate synthase</fullName>
    </alternativeName>
    <alternativeName>
        <fullName evidence="5">tRNA-uridine isomerase</fullName>
    </alternativeName>
</protein>
<dbReference type="FunFam" id="3.30.2350.10:FF:000011">
    <property type="entry name" value="tRNA pseudouridine synthase B"/>
    <property type="match status" value="1"/>
</dbReference>
<dbReference type="Pfam" id="PF01509">
    <property type="entry name" value="TruB_N"/>
    <property type="match status" value="1"/>
</dbReference>
<dbReference type="EMBL" id="PVWJ01000088">
    <property type="protein sequence ID" value="PSB01790.1"/>
    <property type="molecule type" value="Genomic_DNA"/>
</dbReference>
<dbReference type="CDD" id="cd02573">
    <property type="entry name" value="PseudoU_synth_EcTruB"/>
    <property type="match status" value="1"/>
</dbReference>
<comment type="function">
    <text evidence="5">Responsible for synthesis of pseudouridine from uracil-55 in the psi GC loop of transfer RNAs.</text>
</comment>
<evidence type="ECO:0000313" key="8">
    <source>
        <dbReference type="Proteomes" id="UP000238762"/>
    </source>
</evidence>
<dbReference type="GO" id="GO:1990481">
    <property type="term" value="P:mRNA pseudouridine synthesis"/>
    <property type="evidence" value="ECO:0007669"/>
    <property type="project" value="TreeGrafter"/>
</dbReference>
<reference evidence="7 8" key="2">
    <citation type="submission" date="2018-03" db="EMBL/GenBank/DDBJ databases">
        <title>The ancient ancestry and fast evolution of plastids.</title>
        <authorList>
            <person name="Moore K.R."/>
            <person name="Magnabosco C."/>
            <person name="Momper L."/>
            <person name="Gold D.A."/>
            <person name="Bosak T."/>
            <person name="Fournier G.P."/>
        </authorList>
    </citation>
    <scope>NUCLEOTIDE SEQUENCE [LARGE SCALE GENOMIC DNA]</scope>
    <source>
        <strain evidence="7 8">CCAP 1448/3</strain>
    </source>
</reference>
<dbReference type="EC" id="5.4.99.25" evidence="5"/>
<keyword evidence="8" id="KW-1185">Reference proteome</keyword>
<keyword evidence="3 5" id="KW-0819">tRNA processing</keyword>
<name>A0A2T1C0K0_9CYAN</name>
<dbReference type="HAMAP" id="MF_01080">
    <property type="entry name" value="TruB_bact"/>
    <property type="match status" value="1"/>
</dbReference>
<feature type="active site" description="Nucleophile" evidence="5">
    <location>
        <position position="38"/>
    </location>
</feature>
<dbReference type="PANTHER" id="PTHR13767:SF2">
    <property type="entry name" value="PSEUDOURIDYLATE SYNTHASE TRUB1"/>
    <property type="match status" value="1"/>
</dbReference>
<comment type="caution">
    <text evidence="7">The sequence shown here is derived from an EMBL/GenBank/DDBJ whole genome shotgun (WGS) entry which is preliminary data.</text>
</comment>
<dbReference type="PANTHER" id="PTHR13767">
    <property type="entry name" value="TRNA-PSEUDOURIDINE SYNTHASE"/>
    <property type="match status" value="1"/>
</dbReference>
<dbReference type="GO" id="GO:0160148">
    <property type="term" value="F:tRNA pseudouridine(55) synthase activity"/>
    <property type="evidence" value="ECO:0007669"/>
    <property type="project" value="UniProtKB-EC"/>
</dbReference>
<dbReference type="SUPFAM" id="SSF55120">
    <property type="entry name" value="Pseudouridine synthase"/>
    <property type="match status" value="1"/>
</dbReference>
<dbReference type="AlphaFoldDB" id="A0A2T1C0K0"/>
<evidence type="ECO:0000256" key="1">
    <source>
        <dbReference type="ARBA" id="ARBA00000385"/>
    </source>
</evidence>
<feature type="domain" description="Pseudouridine synthase II N-terminal" evidence="6">
    <location>
        <begin position="23"/>
        <end position="173"/>
    </location>
</feature>
<dbReference type="OrthoDB" id="9802309at2"/>
<evidence type="ECO:0000256" key="3">
    <source>
        <dbReference type="ARBA" id="ARBA00022694"/>
    </source>
</evidence>
<dbReference type="InterPro" id="IPR002501">
    <property type="entry name" value="PsdUridine_synth_N"/>
</dbReference>
<dbReference type="GO" id="GO:0031119">
    <property type="term" value="P:tRNA pseudouridine synthesis"/>
    <property type="evidence" value="ECO:0007669"/>
    <property type="project" value="UniProtKB-UniRule"/>
</dbReference>
<proteinExistence type="inferred from homology"/>
<dbReference type="NCBIfam" id="TIGR00431">
    <property type="entry name" value="TruB"/>
    <property type="match status" value="1"/>
</dbReference>
<dbReference type="RefSeq" id="WP_106289758.1">
    <property type="nucleotide sequence ID" value="NZ_CAWNTC010000116.1"/>
</dbReference>
<evidence type="ECO:0000259" key="6">
    <source>
        <dbReference type="Pfam" id="PF01509"/>
    </source>
</evidence>
<dbReference type="GO" id="GO:0003723">
    <property type="term" value="F:RNA binding"/>
    <property type="evidence" value="ECO:0007669"/>
    <property type="project" value="InterPro"/>
</dbReference>
<keyword evidence="4 5" id="KW-0413">Isomerase</keyword>
<accession>A0A2T1C0K0</accession>
<evidence type="ECO:0000256" key="2">
    <source>
        <dbReference type="ARBA" id="ARBA00005642"/>
    </source>
</evidence>
<dbReference type="Proteomes" id="UP000238762">
    <property type="component" value="Unassembled WGS sequence"/>
</dbReference>
<dbReference type="InterPro" id="IPR014780">
    <property type="entry name" value="tRNA_psdUridine_synth_TruB"/>
</dbReference>
<sequence length="307" mass="33311">MAGFLNLNKPFGFTSHDCVAKVRRLLRLKKIGHGGTLDPAAVGVLPIAIGKATRLLQYLPSDKAYQATIRFGVTTTTDDLQGEVITSQAVDSLSLESVKTVLQQFEGKISQIPPKYSAIQVKGQRLYDLARSGTEVEVPVREVEVYGIEVLDWRNGDFPEVDLAIACGSGTYIRAIARDLGTLLHTGGTLAALTRTQSCGFQLADSLTFEQLETQLSTGIFTPISPATALQHLQVITLPFPEAKRWCQGQKILAATILNESQLSKSSEVPLITKIEAEDGSFLGISQLTKLDAELILIPQMVFEPVS</sequence>
<evidence type="ECO:0000256" key="5">
    <source>
        <dbReference type="HAMAP-Rule" id="MF_01080"/>
    </source>
</evidence>